<keyword evidence="2" id="KW-1185">Reference proteome</keyword>
<evidence type="ECO:0000313" key="2">
    <source>
        <dbReference type="Proteomes" id="UP000000813"/>
    </source>
</evidence>
<gene>
    <name evidence="1" type="primary">rctB</name>
    <name evidence="1" type="ordered locus">Atu5116</name>
</gene>
<dbReference type="EMBL" id="AE007872">
    <property type="protein sequence ID" value="AAK90490.1"/>
    <property type="molecule type" value="Genomic_DNA"/>
</dbReference>
<geneLocation type="plasmid" evidence="1 2">
    <name>At</name>
</geneLocation>
<dbReference type="Proteomes" id="UP000000813">
    <property type="component" value="Plasmid At"/>
</dbReference>
<dbReference type="InterPro" id="IPR014543">
    <property type="entry name" value="UCP028291"/>
</dbReference>
<dbReference type="OrthoDB" id="8453096at2"/>
<reference evidence="1 2" key="2">
    <citation type="journal article" date="2001" name="Science">
        <title>Genome sequence of the plant pathogen and biotechnology agent Agrobacterium tumefaciens C58.</title>
        <authorList>
            <person name="Goodner B."/>
            <person name="Hinkle G."/>
            <person name="Gattung S."/>
            <person name="Miller N."/>
            <person name="Blanchard M."/>
            <person name="Qurollo B."/>
            <person name="Goldman B.S."/>
            <person name="Cao Y."/>
            <person name="Askenazi M."/>
            <person name="Halling C."/>
            <person name="Mullin L."/>
            <person name="Houmiel K."/>
            <person name="Gordon J."/>
            <person name="Vaudin M."/>
            <person name="Iartchouk O."/>
            <person name="Epp A."/>
            <person name="Liu F."/>
            <person name="Wollam C."/>
            <person name="Allinger M."/>
            <person name="Doughty D."/>
            <person name="Scott C."/>
            <person name="Lappas C."/>
            <person name="Markelz B."/>
            <person name="Flanagan C."/>
            <person name="Crowell C."/>
            <person name="Gurson J."/>
            <person name="Lomo C."/>
            <person name="Sear C."/>
            <person name="Strub G."/>
            <person name="Cielo C."/>
            <person name="Slater S."/>
        </authorList>
    </citation>
    <scope>NUCLEOTIDE SEQUENCE [LARGE SCALE GENOMIC DNA]</scope>
    <source>
        <strain evidence="2">C58 / ATCC 33970</strain>
    </source>
</reference>
<dbReference type="HOGENOM" id="CLU_2257755_0_0_5"/>
<dbReference type="Pfam" id="PF09981">
    <property type="entry name" value="DUF2218"/>
    <property type="match status" value="1"/>
</dbReference>
<dbReference type="AlphaFoldDB" id="A9CLN1"/>
<dbReference type="GeneID" id="1136889"/>
<dbReference type="Gene3D" id="3.30.310.50">
    <property type="entry name" value="Alpha-D-phosphohexomutase, C-terminal domain"/>
    <property type="match status" value="1"/>
</dbReference>
<dbReference type="EnsemblBacteria" id="AAK90490">
    <property type="protein sequence ID" value="AAK90490"/>
    <property type="gene ID" value="Atu5116"/>
</dbReference>
<protein>
    <submittedName>
        <fullName evidence="1">Transcriptional regulator protein</fullName>
    </submittedName>
</protein>
<name>A9CLN1_AGRFC</name>
<dbReference type="RefSeq" id="WP_010974380.1">
    <property type="nucleotide sequence ID" value="NC_003064.2"/>
</dbReference>
<reference evidence="1 2" key="1">
    <citation type="journal article" date="2001" name="Science">
        <title>The genome of the natural genetic engineer Agrobacterium tumefaciens C58.</title>
        <authorList>
            <person name="Wood D.W."/>
            <person name="Setubal J.C."/>
            <person name="Kaul R."/>
            <person name="Monks D.E."/>
            <person name="Kitajima J.P."/>
            <person name="Okura V.K."/>
            <person name="Zhou Y."/>
            <person name="Chen L."/>
            <person name="Wood G.E."/>
            <person name="Almeida N.F.Jr."/>
            <person name="Woo L."/>
            <person name="Chen Y."/>
            <person name="Paulsen I.T."/>
            <person name="Eisen J.A."/>
            <person name="Karp P.D."/>
            <person name="Bovee D.Sr."/>
            <person name="Chapman P."/>
            <person name="Clendenning J."/>
            <person name="Deatherage G."/>
            <person name="Gillet W."/>
            <person name="Grant C."/>
            <person name="Kutyavin T."/>
            <person name="Levy R."/>
            <person name="Li M.J."/>
            <person name="McClelland E."/>
            <person name="Palmieri A."/>
            <person name="Raymond C."/>
            <person name="Rouse G."/>
            <person name="Saenphimmachak C."/>
            <person name="Wu Z."/>
            <person name="Romero P."/>
            <person name="Gordon D."/>
            <person name="Zhang S."/>
            <person name="Yoo H."/>
            <person name="Tao Y."/>
            <person name="Biddle P."/>
            <person name="Jung M."/>
            <person name="Krespan W."/>
            <person name="Perry M."/>
            <person name="Gordon-Kamm B."/>
            <person name="Liao L."/>
            <person name="Kim S."/>
            <person name="Hendrick C."/>
            <person name="Zhao Z.Y."/>
            <person name="Dolan M."/>
            <person name="Chumley F."/>
            <person name="Tingey S.V."/>
            <person name="Tomb J.F."/>
            <person name="Gordon M.P."/>
            <person name="Olson M.V."/>
            <person name="Nester E.W."/>
        </authorList>
    </citation>
    <scope>NUCLEOTIDE SEQUENCE [LARGE SCALE GENOMIC DNA]</scope>
    <source>
        <strain evidence="2">C58 / ATCC 33970</strain>
    </source>
</reference>
<evidence type="ECO:0000313" key="1">
    <source>
        <dbReference type="EMBL" id="AAK90490.1"/>
    </source>
</evidence>
<proteinExistence type="predicted"/>
<keyword evidence="1" id="KW-0614">Plasmid</keyword>
<dbReference type="KEGG" id="atu:Atu5116"/>
<organism evidence="1 2">
    <name type="scientific">Agrobacterium fabrum (strain C58 / ATCC 33970)</name>
    <name type="common">Agrobacterium tumefaciens (strain C58)</name>
    <dbReference type="NCBI Taxonomy" id="176299"/>
    <lineage>
        <taxon>Bacteria</taxon>
        <taxon>Pseudomonadati</taxon>
        <taxon>Pseudomonadota</taxon>
        <taxon>Alphaproteobacteria</taxon>
        <taxon>Hyphomicrobiales</taxon>
        <taxon>Rhizobiaceae</taxon>
        <taxon>Rhizobium/Agrobacterium group</taxon>
        <taxon>Agrobacterium</taxon>
        <taxon>Agrobacterium tumefaciens complex</taxon>
    </lineage>
</organism>
<sequence>MAKHISETFVSIPNSDRTIDLLCAALRCWSFSTTTNHSERLLTFDDGRVIITNLDGSLHLRVEAEDPLILLGMRSVLQAALYKVATSMLPNVEWHRADGEPLE</sequence>
<dbReference type="PIR" id="AH3173">
    <property type="entry name" value="AH3173"/>
</dbReference>
<dbReference type="BioCyc" id="AGRO:ATU5116-MONOMER"/>
<dbReference type="eggNOG" id="ENOG50300EV">
    <property type="taxonomic scope" value="Bacteria"/>
</dbReference>
<accession>A9CLN1</accession>